<feature type="compositionally biased region" description="Acidic residues" evidence="1">
    <location>
        <begin position="97"/>
        <end position="107"/>
    </location>
</feature>
<feature type="region of interest" description="Disordered" evidence="1">
    <location>
        <begin position="1"/>
        <end position="48"/>
    </location>
</feature>
<sequence>MNGFHDIELGEARPAEAQPAEAQPAEAQPAEAQPAGPTQPAVRPADTQLALNVRVSGILSFNKQHPNSTYGLQADASRVSISAPMTSSFFFDHDDPNDAEDSDDPDDPGPSQDPALPQAASGSAASDPAAYDSSRPDKRLLHPRTLCCPGQSIERNASGCAQLAEFNTNNSESRVIGLLSNGFNCRPAPRASGCAQLTASN</sequence>
<name>A0AAJ0MKX3_9PEZI</name>
<accession>A0AAJ0MKX3</accession>
<comment type="caution">
    <text evidence="2">The sequence shown here is derived from an EMBL/GenBank/DDBJ whole genome shotgun (WGS) entry which is preliminary data.</text>
</comment>
<reference evidence="2" key="2">
    <citation type="submission" date="2023-06" db="EMBL/GenBank/DDBJ databases">
        <authorList>
            <consortium name="Lawrence Berkeley National Laboratory"/>
            <person name="Haridas S."/>
            <person name="Hensen N."/>
            <person name="Bonometti L."/>
            <person name="Westerberg I."/>
            <person name="Brannstrom I.O."/>
            <person name="Guillou S."/>
            <person name="Cros-Aarteil S."/>
            <person name="Calhoun S."/>
            <person name="Kuo A."/>
            <person name="Mondo S."/>
            <person name="Pangilinan J."/>
            <person name="Riley R."/>
            <person name="Labutti K."/>
            <person name="Andreopoulos B."/>
            <person name="Lipzen A."/>
            <person name="Chen C."/>
            <person name="Yanf M."/>
            <person name="Daum C."/>
            <person name="Ng V."/>
            <person name="Clum A."/>
            <person name="Steindorff A."/>
            <person name="Ohm R."/>
            <person name="Martin F."/>
            <person name="Silar P."/>
            <person name="Natvig D."/>
            <person name="Lalanne C."/>
            <person name="Gautier V."/>
            <person name="Ament-Velasquez S.L."/>
            <person name="Kruys A."/>
            <person name="Hutchinson M.I."/>
            <person name="Powell A.J."/>
            <person name="Barry K."/>
            <person name="Miller A.N."/>
            <person name="Grigoriev I.V."/>
            <person name="Debuchy R."/>
            <person name="Gladieux P."/>
            <person name="Thoren M.H."/>
            <person name="Johannesson H."/>
        </authorList>
    </citation>
    <scope>NUCLEOTIDE SEQUENCE</scope>
    <source>
        <strain evidence="2">CBS 955.72</strain>
    </source>
</reference>
<dbReference type="Proteomes" id="UP001275084">
    <property type="component" value="Unassembled WGS sequence"/>
</dbReference>
<evidence type="ECO:0000256" key="1">
    <source>
        <dbReference type="SAM" id="MobiDB-lite"/>
    </source>
</evidence>
<dbReference type="AlphaFoldDB" id="A0AAJ0MKX3"/>
<feature type="compositionally biased region" description="Basic and acidic residues" evidence="1">
    <location>
        <begin position="1"/>
        <end position="14"/>
    </location>
</feature>
<feature type="compositionally biased region" description="Low complexity" evidence="1">
    <location>
        <begin position="15"/>
        <end position="41"/>
    </location>
</feature>
<feature type="region of interest" description="Disordered" evidence="1">
    <location>
        <begin position="87"/>
        <end position="143"/>
    </location>
</feature>
<feature type="compositionally biased region" description="Low complexity" evidence="1">
    <location>
        <begin position="109"/>
        <end position="133"/>
    </location>
</feature>
<evidence type="ECO:0000313" key="3">
    <source>
        <dbReference type="Proteomes" id="UP001275084"/>
    </source>
</evidence>
<reference evidence="2" key="1">
    <citation type="journal article" date="2023" name="Mol. Phylogenet. Evol.">
        <title>Genome-scale phylogeny and comparative genomics of the fungal order Sordariales.</title>
        <authorList>
            <person name="Hensen N."/>
            <person name="Bonometti L."/>
            <person name="Westerberg I."/>
            <person name="Brannstrom I.O."/>
            <person name="Guillou S."/>
            <person name="Cros-Aarteil S."/>
            <person name="Calhoun S."/>
            <person name="Haridas S."/>
            <person name="Kuo A."/>
            <person name="Mondo S."/>
            <person name="Pangilinan J."/>
            <person name="Riley R."/>
            <person name="LaButti K."/>
            <person name="Andreopoulos B."/>
            <person name="Lipzen A."/>
            <person name="Chen C."/>
            <person name="Yan M."/>
            <person name="Daum C."/>
            <person name="Ng V."/>
            <person name="Clum A."/>
            <person name="Steindorff A."/>
            <person name="Ohm R.A."/>
            <person name="Martin F."/>
            <person name="Silar P."/>
            <person name="Natvig D.O."/>
            <person name="Lalanne C."/>
            <person name="Gautier V."/>
            <person name="Ament-Velasquez S.L."/>
            <person name="Kruys A."/>
            <person name="Hutchinson M.I."/>
            <person name="Powell A.J."/>
            <person name="Barry K."/>
            <person name="Miller A.N."/>
            <person name="Grigoriev I.V."/>
            <person name="Debuchy R."/>
            <person name="Gladieux P."/>
            <person name="Hiltunen Thoren M."/>
            <person name="Johannesson H."/>
        </authorList>
    </citation>
    <scope>NUCLEOTIDE SEQUENCE</scope>
    <source>
        <strain evidence="2">CBS 955.72</strain>
    </source>
</reference>
<evidence type="ECO:0000313" key="2">
    <source>
        <dbReference type="EMBL" id="KAK3364260.1"/>
    </source>
</evidence>
<protein>
    <submittedName>
        <fullName evidence="2">Uncharacterized protein</fullName>
    </submittedName>
</protein>
<proteinExistence type="predicted"/>
<gene>
    <name evidence="2" type="ORF">B0T25DRAFT_563289</name>
</gene>
<keyword evidence="3" id="KW-1185">Reference proteome</keyword>
<dbReference type="EMBL" id="JAUIQD010000001">
    <property type="protein sequence ID" value="KAK3364260.1"/>
    <property type="molecule type" value="Genomic_DNA"/>
</dbReference>
<organism evidence="2 3">
    <name type="scientific">Lasiosphaeria hispida</name>
    <dbReference type="NCBI Taxonomy" id="260671"/>
    <lineage>
        <taxon>Eukaryota</taxon>
        <taxon>Fungi</taxon>
        <taxon>Dikarya</taxon>
        <taxon>Ascomycota</taxon>
        <taxon>Pezizomycotina</taxon>
        <taxon>Sordariomycetes</taxon>
        <taxon>Sordariomycetidae</taxon>
        <taxon>Sordariales</taxon>
        <taxon>Lasiosphaeriaceae</taxon>
        <taxon>Lasiosphaeria</taxon>
    </lineage>
</organism>